<proteinExistence type="predicted"/>
<reference evidence="2" key="2">
    <citation type="submission" date="2023-02" db="EMBL/GenBank/DDBJ databases">
        <authorList>
            <person name="Swenson N.G."/>
            <person name="Wegrzyn J.L."/>
            <person name="Mcevoy S.L."/>
        </authorList>
    </citation>
    <scope>NUCLEOTIDE SEQUENCE</scope>
    <source>
        <strain evidence="2">91603</strain>
        <tissue evidence="2">Leaf</tissue>
    </source>
</reference>
<feature type="compositionally biased region" description="Basic residues" evidence="1">
    <location>
        <begin position="189"/>
        <end position="221"/>
    </location>
</feature>
<reference evidence="2" key="1">
    <citation type="journal article" date="2022" name="Plant J.">
        <title>Strategies of tolerance reflected in two North American maple genomes.</title>
        <authorList>
            <person name="McEvoy S.L."/>
            <person name="Sezen U.U."/>
            <person name="Trouern-Trend A."/>
            <person name="McMahon S.M."/>
            <person name="Schaberg P.G."/>
            <person name="Yang J."/>
            <person name="Wegrzyn J.L."/>
            <person name="Swenson N.G."/>
        </authorList>
    </citation>
    <scope>NUCLEOTIDE SEQUENCE</scope>
    <source>
        <strain evidence="2">91603</strain>
    </source>
</reference>
<dbReference type="Proteomes" id="UP001064489">
    <property type="component" value="Chromosome 1"/>
</dbReference>
<feature type="region of interest" description="Disordered" evidence="1">
    <location>
        <begin position="328"/>
        <end position="417"/>
    </location>
</feature>
<name>A0AAD5P325_ACENE</name>
<organism evidence="2 3">
    <name type="scientific">Acer negundo</name>
    <name type="common">Box elder</name>
    <dbReference type="NCBI Taxonomy" id="4023"/>
    <lineage>
        <taxon>Eukaryota</taxon>
        <taxon>Viridiplantae</taxon>
        <taxon>Streptophyta</taxon>
        <taxon>Embryophyta</taxon>
        <taxon>Tracheophyta</taxon>
        <taxon>Spermatophyta</taxon>
        <taxon>Magnoliopsida</taxon>
        <taxon>eudicotyledons</taxon>
        <taxon>Gunneridae</taxon>
        <taxon>Pentapetalae</taxon>
        <taxon>rosids</taxon>
        <taxon>malvids</taxon>
        <taxon>Sapindales</taxon>
        <taxon>Sapindaceae</taxon>
        <taxon>Hippocastanoideae</taxon>
        <taxon>Acereae</taxon>
        <taxon>Acer</taxon>
    </lineage>
</organism>
<evidence type="ECO:0000313" key="3">
    <source>
        <dbReference type="Proteomes" id="UP001064489"/>
    </source>
</evidence>
<dbReference type="PANTHER" id="PTHR48449">
    <property type="entry name" value="DUF1985 DOMAIN-CONTAINING PROTEIN"/>
    <property type="match status" value="1"/>
</dbReference>
<keyword evidence="3" id="KW-1185">Reference proteome</keyword>
<accession>A0AAD5P325</accession>
<protein>
    <submittedName>
        <fullName evidence="2">Uncharacterized protein</fullName>
    </submittedName>
</protein>
<dbReference type="AlphaFoldDB" id="A0AAD5P325"/>
<comment type="caution">
    <text evidence="2">The sequence shown here is derived from an EMBL/GenBank/DDBJ whole genome shotgun (WGS) entry which is preliminary data.</text>
</comment>
<feature type="compositionally biased region" description="Basic and acidic residues" evidence="1">
    <location>
        <begin position="358"/>
        <end position="371"/>
    </location>
</feature>
<feature type="compositionally biased region" description="Polar residues" evidence="1">
    <location>
        <begin position="372"/>
        <end position="385"/>
    </location>
</feature>
<evidence type="ECO:0000313" key="2">
    <source>
        <dbReference type="EMBL" id="KAI9196498.1"/>
    </source>
</evidence>
<gene>
    <name evidence="2" type="ORF">LWI28_024440</name>
</gene>
<dbReference type="PANTHER" id="PTHR48449:SF1">
    <property type="entry name" value="DUF1985 DOMAIN-CONTAINING PROTEIN"/>
    <property type="match status" value="1"/>
</dbReference>
<feature type="compositionally biased region" description="Polar residues" evidence="1">
    <location>
        <begin position="223"/>
        <end position="233"/>
    </location>
</feature>
<feature type="compositionally biased region" description="Acidic residues" evidence="1">
    <location>
        <begin position="175"/>
        <end position="185"/>
    </location>
</feature>
<evidence type="ECO:0000256" key="1">
    <source>
        <dbReference type="SAM" id="MobiDB-lite"/>
    </source>
</evidence>
<sequence length="457" mass="51995">MIDNLGAFVYKYSEDEWFDARVNMHCHVSDLSILKEVMVRKGMLRWWEHGLFGQFISMGKGNQFFSGKLCHLLLCREDVYPYGRPDEMWFRVGGRVIRFGKEEFLLLTGLRFAKRCRDSIHFYTWKKPLNLQKEFTDELEAHVTLTPLDEERRYAYYLHFNPDQFVGPLTHNDEGLGDDSEDDEGPNVRGRRGRALMGRGRGRAKGRGRGRGRRRRGHLQRIPHNTSQSVRPTPSVAITSLDSEAMVEGIQSEQHSKRGHDGSYNTAKVRSFNSRHSRSILEPRSFGTEFPSTSSNSKSMVEGIQSEQCSKQGHDGSYNIANIRSFDSRHSRSIPEPRSFGTKFPRTSSDSESMVEGIRSEQRSKMGHDGSDNTANDHVQTSAIPNFTPPVADRTEGSDIADKAEGSVTDKLNGKRVRRPSAAIRTPYIIPCLVKEIVYTRKEGTKRKPDDIVDYGQ</sequence>
<feature type="region of interest" description="Disordered" evidence="1">
    <location>
        <begin position="169"/>
        <end position="233"/>
    </location>
</feature>
<feature type="compositionally biased region" description="Basic and acidic residues" evidence="1">
    <location>
        <begin position="393"/>
        <end position="405"/>
    </location>
</feature>
<dbReference type="EMBL" id="JAJSOW010000003">
    <property type="protein sequence ID" value="KAI9196498.1"/>
    <property type="molecule type" value="Genomic_DNA"/>
</dbReference>